<accession>A0A1F5XUX4</accession>
<proteinExistence type="predicted"/>
<dbReference type="AlphaFoldDB" id="A0A1F5XUX4"/>
<protein>
    <submittedName>
        <fullName evidence="1">Uncharacterized protein</fullName>
    </submittedName>
</protein>
<sequence length="68" mass="8012">MNGVSILEKTKDYVTLRFPRRIADSLDLEKFAQKRAKTEDEILRKLEVGMAEYHAGKTRKLKSFRDLR</sequence>
<evidence type="ECO:0000313" key="1">
    <source>
        <dbReference type="EMBL" id="OGF91688.1"/>
    </source>
</evidence>
<evidence type="ECO:0000313" key="2">
    <source>
        <dbReference type="Proteomes" id="UP000177334"/>
    </source>
</evidence>
<organism evidence="1 2">
    <name type="scientific">Candidatus Giovannonibacteria bacterium RIFCSPLOWO2_12_FULL_43_26</name>
    <dbReference type="NCBI Taxonomy" id="1798363"/>
    <lineage>
        <taxon>Bacteria</taxon>
        <taxon>Candidatus Giovannoniibacteriota</taxon>
    </lineage>
</organism>
<name>A0A1F5XUX4_9BACT</name>
<gene>
    <name evidence="1" type="ORF">A3H05_02125</name>
</gene>
<dbReference type="EMBL" id="MFIP01000023">
    <property type="protein sequence ID" value="OGF91688.1"/>
    <property type="molecule type" value="Genomic_DNA"/>
</dbReference>
<dbReference type="Proteomes" id="UP000177334">
    <property type="component" value="Unassembled WGS sequence"/>
</dbReference>
<comment type="caution">
    <text evidence="1">The sequence shown here is derived from an EMBL/GenBank/DDBJ whole genome shotgun (WGS) entry which is preliminary data.</text>
</comment>
<reference evidence="1 2" key="1">
    <citation type="journal article" date="2016" name="Nat. Commun.">
        <title>Thousands of microbial genomes shed light on interconnected biogeochemical processes in an aquifer system.</title>
        <authorList>
            <person name="Anantharaman K."/>
            <person name="Brown C.T."/>
            <person name="Hug L.A."/>
            <person name="Sharon I."/>
            <person name="Castelle C.J."/>
            <person name="Probst A.J."/>
            <person name="Thomas B.C."/>
            <person name="Singh A."/>
            <person name="Wilkins M.J."/>
            <person name="Karaoz U."/>
            <person name="Brodie E.L."/>
            <person name="Williams K.H."/>
            <person name="Hubbard S.S."/>
            <person name="Banfield J.F."/>
        </authorList>
    </citation>
    <scope>NUCLEOTIDE SEQUENCE [LARGE SCALE GENOMIC DNA]</scope>
</reference>